<dbReference type="Gene3D" id="2.40.50.140">
    <property type="entry name" value="Nucleic acid-binding proteins"/>
    <property type="match status" value="5"/>
</dbReference>
<dbReference type="SUPFAM" id="SSF50249">
    <property type="entry name" value="Nucleic acid-binding proteins"/>
    <property type="match status" value="5"/>
</dbReference>
<evidence type="ECO:0000259" key="2">
    <source>
        <dbReference type="Pfam" id="PF01336"/>
    </source>
</evidence>
<evidence type="ECO:0000313" key="4">
    <source>
        <dbReference type="Proteomes" id="UP000618343"/>
    </source>
</evidence>
<dbReference type="CDD" id="cd04491">
    <property type="entry name" value="SoSSB_OBF"/>
    <property type="match status" value="4"/>
</dbReference>
<feature type="domain" description="OB" evidence="2">
    <location>
        <begin position="186"/>
        <end position="264"/>
    </location>
</feature>
<proteinExistence type="predicted"/>
<gene>
    <name evidence="3" type="ORF">EYH21_01885</name>
</gene>
<dbReference type="PANTHER" id="PTHR13356:SF0">
    <property type="entry name" value="SOSS COMPLEX SUBUNIT B HOMOLOG"/>
    <property type="match status" value="1"/>
</dbReference>
<organism evidence="3 4">
    <name type="scientific">Methanothermococcus okinawensis</name>
    <dbReference type="NCBI Taxonomy" id="155863"/>
    <lineage>
        <taxon>Archaea</taxon>
        <taxon>Methanobacteriati</taxon>
        <taxon>Methanobacteriota</taxon>
        <taxon>Methanomada group</taxon>
        <taxon>Methanococci</taxon>
        <taxon>Methanococcales</taxon>
        <taxon>Methanococcaceae</taxon>
        <taxon>Methanothermococcus</taxon>
    </lineage>
</organism>
<dbReference type="AlphaFoldDB" id="A0A832ZJ15"/>
<dbReference type="InterPro" id="IPR012340">
    <property type="entry name" value="NA-bd_OB-fold"/>
</dbReference>
<dbReference type="PANTHER" id="PTHR13356">
    <property type="entry name" value="OB FOLD NUCLEIC ACID BINDING PROTEIN-RELATED"/>
    <property type="match status" value="1"/>
</dbReference>
<feature type="domain" description="OB" evidence="2">
    <location>
        <begin position="74"/>
        <end position="149"/>
    </location>
</feature>
<dbReference type="GO" id="GO:0000724">
    <property type="term" value="P:double-strand break repair via homologous recombination"/>
    <property type="evidence" value="ECO:0007669"/>
    <property type="project" value="TreeGrafter"/>
</dbReference>
<dbReference type="EMBL" id="DQUO01000018">
    <property type="protein sequence ID" value="HIP91036.1"/>
    <property type="molecule type" value="Genomic_DNA"/>
</dbReference>
<dbReference type="InterPro" id="IPR051231">
    <property type="entry name" value="SOSS-B"/>
</dbReference>
<evidence type="ECO:0000256" key="1">
    <source>
        <dbReference type="ARBA" id="ARBA00023125"/>
    </source>
</evidence>
<dbReference type="Pfam" id="PF01336">
    <property type="entry name" value="tRNA_anti-codon"/>
    <property type="match status" value="3"/>
</dbReference>
<feature type="domain" description="OB" evidence="2">
    <location>
        <begin position="407"/>
        <end position="490"/>
    </location>
</feature>
<name>A0A832ZJ15_9EURY</name>
<reference evidence="3" key="1">
    <citation type="journal article" date="2020" name="ISME J.">
        <title>Gammaproteobacteria mediating utilization of methyl-, sulfur- and petroleum organic compounds in deep ocean hydrothermal plumes.</title>
        <authorList>
            <person name="Zhou Z."/>
            <person name="Liu Y."/>
            <person name="Pan J."/>
            <person name="Cron B.R."/>
            <person name="Toner B.M."/>
            <person name="Anantharaman K."/>
            <person name="Breier J.A."/>
            <person name="Dick G.J."/>
            <person name="Li M."/>
        </authorList>
    </citation>
    <scope>NUCLEOTIDE SEQUENCE</scope>
    <source>
        <strain evidence="3">SZUA-1471</strain>
    </source>
</reference>
<accession>A0A832ZJ15</accession>
<dbReference type="Proteomes" id="UP000618343">
    <property type="component" value="Unassembled WGS sequence"/>
</dbReference>
<dbReference type="GO" id="GO:0010212">
    <property type="term" value="P:response to ionizing radiation"/>
    <property type="evidence" value="ECO:0007669"/>
    <property type="project" value="TreeGrafter"/>
</dbReference>
<protein>
    <submittedName>
        <fullName evidence="3">Replication factor A</fullName>
    </submittedName>
</protein>
<evidence type="ECO:0000313" key="3">
    <source>
        <dbReference type="EMBL" id="HIP91036.1"/>
    </source>
</evidence>
<dbReference type="GO" id="GO:0003677">
    <property type="term" value="F:DNA binding"/>
    <property type="evidence" value="ECO:0007669"/>
    <property type="project" value="UniProtKB-KW"/>
</dbReference>
<keyword evidence="1" id="KW-0238">DNA-binding</keyword>
<sequence length="649" mass="74319">MDADRLTEKILQKISKEELERRMEKKIRESGGLISREAALAIIASELNIDIDEDYEDEEYNFSIRDISEGQSNVEITGKIVDISDVREFRKRDGSVGRVRNITIADNTGTIRLTLWNDQVKLAENLKVGDVVRIENAYVRRWRDRIELSGGSNLIIEKLERYREEKYPEIKETYTIGELMPGMRARVKGEVVAVYEKREFKRRDGTLGRVKAFILRDDTGVVRCTLWDDLSEIELNRGDIVEVEGYVREGMRGLDIQLGSIEILERGKPVESPIVDTSQLPQYLGDVVSIRGKILRIYPPRTVKFDDREIKVQEIILMDKHGKVRVSFWGGSIQKLSNVKEGDTVLIKHCKVKSYLTPEGEEVITLSAQSYSEIVKDDTVEVPDHPQELVKIGEIRYLDERHKRDITTAGRVIEVQDIREFKREDGSTGKVRNIVIEDETGSIRVALWDENATVDIKEGDIVKIVNGYMREDVMELNVGRYGEVVINPEDVSVGIKRKFIKELERGESAEIRGTVVDYIKQDPILYLCPHCNRRTTVDEEGRYICEECGEVEPREVPVCTLILDDGTGNILCRLYGSSVEKLLNTPREELREKGEEVFKGTLGEECVFSGKVNDRGEFSVRGVLSFHIHREIELLKKIKDKVEEWTSHG</sequence>
<comment type="caution">
    <text evidence="3">The sequence shown here is derived from an EMBL/GenBank/DDBJ whole genome shotgun (WGS) entry which is preliminary data.</text>
</comment>
<dbReference type="InterPro" id="IPR004365">
    <property type="entry name" value="NA-bd_OB_tRNA"/>
</dbReference>